<dbReference type="GO" id="GO:0005829">
    <property type="term" value="C:cytosol"/>
    <property type="evidence" value="ECO:0007669"/>
    <property type="project" value="TreeGrafter"/>
</dbReference>
<dbReference type="PANTHER" id="PTHR12304">
    <property type="entry name" value="INOSINE-URIDINE PREFERRING NUCLEOSIDE HYDROLASE"/>
    <property type="match status" value="1"/>
</dbReference>
<dbReference type="InterPro" id="IPR036452">
    <property type="entry name" value="Ribo_hydro-like"/>
</dbReference>
<keyword evidence="1 4" id="KW-0378">Hydrolase</keyword>
<dbReference type="OrthoDB" id="9797882at2"/>
<organism evidence="4 5">
    <name type="scientific">Neobacillus notoginsengisoli</name>
    <dbReference type="NCBI Taxonomy" id="1578198"/>
    <lineage>
        <taxon>Bacteria</taxon>
        <taxon>Bacillati</taxon>
        <taxon>Bacillota</taxon>
        <taxon>Bacilli</taxon>
        <taxon>Bacillales</taxon>
        <taxon>Bacillaceae</taxon>
        <taxon>Neobacillus</taxon>
    </lineage>
</organism>
<dbReference type="SUPFAM" id="SSF53590">
    <property type="entry name" value="Nucleoside hydrolase"/>
    <property type="match status" value="1"/>
</dbReference>
<evidence type="ECO:0000313" key="4">
    <source>
        <dbReference type="EMBL" id="RHW38981.1"/>
    </source>
</evidence>
<evidence type="ECO:0000256" key="2">
    <source>
        <dbReference type="ARBA" id="ARBA00023295"/>
    </source>
</evidence>
<evidence type="ECO:0000256" key="1">
    <source>
        <dbReference type="ARBA" id="ARBA00022801"/>
    </source>
</evidence>
<dbReference type="Pfam" id="PF01156">
    <property type="entry name" value="IU_nuc_hydro"/>
    <property type="match status" value="1"/>
</dbReference>
<dbReference type="GO" id="GO:0006152">
    <property type="term" value="P:purine nucleoside catabolic process"/>
    <property type="evidence" value="ECO:0007669"/>
    <property type="project" value="TreeGrafter"/>
</dbReference>
<dbReference type="AlphaFoldDB" id="A0A417YSL6"/>
<accession>A0A417YSL6</accession>
<proteinExistence type="predicted"/>
<reference evidence="4 5" key="1">
    <citation type="journal article" date="2017" name="Int. J. Syst. Evol. Microbiol.">
        <title>Bacillus notoginsengisoli sp. nov., a novel bacterium isolated from the rhizosphere of Panax notoginseng.</title>
        <authorList>
            <person name="Zhang M.Y."/>
            <person name="Cheng J."/>
            <person name="Cai Y."/>
            <person name="Zhang T.Y."/>
            <person name="Wu Y.Y."/>
            <person name="Manikprabhu D."/>
            <person name="Li W.J."/>
            <person name="Zhang Y.X."/>
        </authorList>
    </citation>
    <scope>NUCLEOTIDE SEQUENCE [LARGE SCALE GENOMIC DNA]</scope>
    <source>
        <strain evidence="4 5">JCM 30743</strain>
    </source>
</reference>
<gene>
    <name evidence="4" type="ORF">D1B31_13515</name>
</gene>
<dbReference type="EMBL" id="QWEG01000008">
    <property type="protein sequence ID" value="RHW38981.1"/>
    <property type="molecule type" value="Genomic_DNA"/>
</dbReference>
<evidence type="ECO:0000259" key="3">
    <source>
        <dbReference type="Pfam" id="PF01156"/>
    </source>
</evidence>
<name>A0A417YSL6_9BACI</name>
<evidence type="ECO:0000313" key="5">
    <source>
        <dbReference type="Proteomes" id="UP000284416"/>
    </source>
</evidence>
<dbReference type="InterPro" id="IPR001910">
    <property type="entry name" value="Inosine/uridine_hydrolase_dom"/>
</dbReference>
<feature type="domain" description="Inosine/uridine-preferring nucleoside hydrolase" evidence="3">
    <location>
        <begin position="4"/>
        <end position="303"/>
    </location>
</feature>
<sequence length="310" mass="33585">MKKVILDVDTGIDDAMAIAYAARSKDIDLVGITTCFGNTSLDEATRNTLQLLELLGREDIPVSPGAATPLFRPPLKQKATFVHGEDAMGNHSLPLPKMEPSGKHAAEYMVEMILKHPEEITLVCVGSMTNLALAVMREPSIVEKVERVVIMGGAATVSGNVTPAAEANIYTDPEAAEYVFRSGLPITMVGLDVTMQTLLPREQLAVWKAKQTPLGDFMAHIVGFYMDSYLRFYPGIGGCALHDPLAIGAVINPRFIKTVPMHIQVDCEGIHSVGRTIPDLRSIPANPPNVDVALEVDEEGFLEHFLSVVV</sequence>
<keyword evidence="5" id="KW-1185">Reference proteome</keyword>
<dbReference type="CDD" id="cd02650">
    <property type="entry name" value="nuc_hydro_CaPnhB"/>
    <property type="match status" value="1"/>
</dbReference>
<dbReference type="GO" id="GO:0008477">
    <property type="term" value="F:purine nucleosidase activity"/>
    <property type="evidence" value="ECO:0007669"/>
    <property type="project" value="TreeGrafter"/>
</dbReference>
<dbReference type="Gene3D" id="3.90.245.10">
    <property type="entry name" value="Ribonucleoside hydrolase-like"/>
    <property type="match status" value="1"/>
</dbReference>
<dbReference type="PANTHER" id="PTHR12304:SF4">
    <property type="entry name" value="URIDINE NUCLEOSIDASE"/>
    <property type="match status" value="1"/>
</dbReference>
<keyword evidence="2" id="KW-0326">Glycosidase</keyword>
<comment type="caution">
    <text evidence="4">The sequence shown here is derived from an EMBL/GenBank/DDBJ whole genome shotgun (WGS) entry which is preliminary data.</text>
</comment>
<dbReference type="InterPro" id="IPR023186">
    <property type="entry name" value="IUNH"/>
</dbReference>
<dbReference type="Proteomes" id="UP000284416">
    <property type="component" value="Unassembled WGS sequence"/>
</dbReference>
<dbReference type="RefSeq" id="WP_118921314.1">
    <property type="nucleotide sequence ID" value="NZ_QWEG01000008.1"/>
</dbReference>
<protein>
    <submittedName>
        <fullName evidence="4">Nucleoside hydrolase</fullName>
    </submittedName>
</protein>